<protein>
    <submittedName>
        <fullName evidence="3">Transmembrane protein</fullName>
    </submittedName>
</protein>
<keyword evidence="2" id="KW-1185">Reference proteome</keyword>
<dbReference type="AlphaFoldDB" id="A0A1I7ZM00"/>
<evidence type="ECO:0000256" key="1">
    <source>
        <dbReference type="SAM" id="Phobius"/>
    </source>
</evidence>
<accession>A0A1I7ZM00</accession>
<keyword evidence="1" id="KW-1133">Transmembrane helix</keyword>
<keyword evidence="1" id="KW-0472">Membrane</keyword>
<proteinExistence type="predicted"/>
<dbReference type="WBParaSite" id="L893_g27527.t1">
    <property type="protein sequence ID" value="L893_g27527.t1"/>
    <property type="gene ID" value="L893_g27527"/>
</dbReference>
<evidence type="ECO:0000313" key="2">
    <source>
        <dbReference type="Proteomes" id="UP000095287"/>
    </source>
</evidence>
<feature type="transmembrane region" description="Helical" evidence="1">
    <location>
        <begin position="26"/>
        <end position="48"/>
    </location>
</feature>
<dbReference type="Proteomes" id="UP000095287">
    <property type="component" value="Unplaced"/>
</dbReference>
<evidence type="ECO:0000313" key="3">
    <source>
        <dbReference type="WBParaSite" id="L893_g27527.t1"/>
    </source>
</evidence>
<reference evidence="3" key="1">
    <citation type="submission" date="2016-11" db="UniProtKB">
        <authorList>
            <consortium name="WormBaseParasite"/>
        </authorList>
    </citation>
    <scope>IDENTIFICATION</scope>
</reference>
<keyword evidence="1" id="KW-0812">Transmembrane</keyword>
<name>A0A1I7ZM00_9BILA</name>
<organism evidence="2 3">
    <name type="scientific">Steinernema glaseri</name>
    <dbReference type="NCBI Taxonomy" id="37863"/>
    <lineage>
        <taxon>Eukaryota</taxon>
        <taxon>Metazoa</taxon>
        <taxon>Ecdysozoa</taxon>
        <taxon>Nematoda</taxon>
        <taxon>Chromadorea</taxon>
        <taxon>Rhabditida</taxon>
        <taxon>Tylenchina</taxon>
        <taxon>Panagrolaimomorpha</taxon>
        <taxon>Strongyloidoidea</taxon>
        <taxon>Steinernematidae</taxon>
        <taxon>Steinernema</taxon>
    </lineage>
</organism>
<sequence length="240" mass="27842">MTRLSSVSHKRSRKERLLRYLLRRKPCVIITFIELALVVALGVSLFAITSFNRSLNEQVETLHREDVVWSEFHHRNLFSHCRYEKASEFNIEFCDNRCGPSAFMWRHYKLVSSNNDSTCLDRHEQMDCVDKASNYQCKTPKRTRVQQCPGVNGVKMPKTLVTSESEVIAPLLPDLSKLLGQEVLAQDLFALCPRCRVYSKPFYLDDQSKGCAQQLRTMRKGWPYYMELCDDIETEAVDSC</sequence>